<feature type="domain" description="CCHC-type" evidence="10">
    <location>
        <begin position="11"/>
        <end position="26"/>
    </location>
</feature>
<comment type="function">
    <text evidence="7">Plays an important role in the control of DNA replication and the maintenance of replication fork stability.</text>
</comment>
<protein>
    <recommendedName>
        <fullName evidence="10">CCHC-type domain-containing protein</fullName>
    </recommendedName>
</protein>
<dbReference type="EMBL" id="CM026423">
    <property type="protein sequence ID" value="KAG0585098.1"/>
    <property type="molecule type" value="Genomic_DNA"/>
</dbReference>
<evidence type="ECO:0000256" key="7">
    <source>
        <dbReference type="RuleBase" id="RU366049"/>
    </source>
</evidence>
<evidence type="ECO:0000256" key="5">
    <source>
        <dbReference type="ARBA" id="ARBA00023306"/>
    </source>
</evidence>
<dbReference type="GO" id="GO:0008270">
    <property type="term" value="F:zinc ion binding"/>
    <property type="evidence" value="ECO:0007669"/>
    <property type="project" value="UniProtKB-KW"/>
</dbReference>
<evidence type="ECO:0000256" key="3">
    <source>
        <dbReference type="ARBA" id="ARBA00022763"/>
    </source>
</evidence>
<dbReference type="AlphaFoldDB" id="A0A8T0IR48"/>
<evidence type="ECO:0000256" key="9">
    <source>
        <dbReference type="SAM" id="MobiDB-lite"/>
    </source>
</evidence>
<keyword evidence="6" id="KW-0863">Zinc-finger</keyword>
<keyword evidence="6" id="KW-0862">Zinc</keyword>
<feature type="compositionally biased region" description="Basic and acidic residues" evidence="9">
    <location>
        <begin position="207"/>
        <end position="237"/>
    </location>
</feature>
<evidence type="ECO:0000256" key="2">
    <source>
        <dbReference type="ARBA" id="ARBA00006075"/>
    </source>
</evidence>
<feature type="coiled-coil region" evidence="8">
    <location>
        <begin position="270"/>
        <end position="306"/>
    </location>
</feature>
<keyword evidence="5 7" id="KW-0131">Cell cycle</keyword>
<keyword evidence="3 7" id="KW-0227">DNA damage</keyword>
<evidence type="ECO:0000259" key="10">
    <source>
        <dbReference type="PROSITE" id="PS50158"/>
    </source>
</evidence>
<feature type="compositionally biased region" description="Polar residues" evidence="9">
    <location>
        <begin position="238"/>
        <end position="261"/>
    </location>
</feature>
<sequence length="314" mass="33891">MATAAGGATGCYKCGRPGHWSRDCPSQPASQNAPPAGASAGAAPSPSGANQGNGSIVTQGGTQRYTQGGTQGYKRKEPWGERSGSFVPREKPVKTPAPPRRMPKLTPDLLLGADGLGYVLEKIPRQVTIKGRGHEVEDLKSLLEAYVRWHQTLLPYYSYSQFVEKVEKVGSTKRVRMCVRDLRSKIERGEKPTSSDIESGFQSDGAPDTRWEEDHDSDAAEDHGDPPMDVVEAHLRETTSVPTAVPASTQAESAPTSSSKPTLVIGEELITASQQEIKEDQRARMEANKQKALERARARKLELEKAAGTSTSPA</sequence>
<evidence type="ECO:0000256" key="1">
    <source>
        <dbReference type="ARBA" id="ARBA00004123"/>
    </source>
</evidence>
<feature type="compositionally biased region" description="Low complexity" evidence="9">
    <location>
        <begin position="25"/>
        <end position="68"/>
    </location>
</feature>
<keyword evidence="12" id="KW-1185">Reference proteome</keyword>
<dbReference type="PANTHER" id="PTHR13220:SF11">
    <property type="entry name" value="TIMELESS-INTERACTING PROTEIN"/>
    <property type="match status" value="1"/>
</dbReference>
<evidence type="ECO:0000256" key="4">
    <source>
        <dbReference type="ARBA" id="ARBA00023242"/>
    </source>
</evidence>
<dbReference type="SUPFAM" id="SSF57756">
    <property type="entry name" value="Retrovirus zinc finger-like domains"/>
    <property type="match status" value="1"/>
</dbReference>
<evidence type="ECO:0000256" key="8">
    <source>
        <dbReference type="SAM" id="Coils"/>
    </source>
</evidence>
<dbReference type="Gene3D" id="4.10.60.10">
    <property type="entry name" value="Zinc finger, CCHC-type"/>
    <property type="match status" value="1"/>
</dbReference>
<dbReference type="GO" id="GO:0031297">
    <property type="term" value="P:replication fork processing"/>
    <property type="evidence" value="ECO:0007669"/>
    <property type="project" value="UniProtKB-UniRule"/>
</dbReference>
<dbReference type="PROSITE" id="PS50158">
    <property type="entry name" value="ZF_CCHC"/>
    <property type="match status" value="1"/>
</dbReference>
<comment type="subcellular location">
    <subcellularLocation>
        <location evidence="1 7">Nucleus</location>
    </subcellularLocation>
</comment>
<comment type="caution">
    <text evidence="11">The sequence shown here is derived from an EMBL/GenBank/DDBJ whole genome shotgun (WGS) entry which is preliminary data.</text>
</comment>
<reference evidence="11" key="1">
    <citation type="submission" date="2020-06" db="EMBL/GenBank/DDBJ databases">
        <title>WGS assembly of Ceratodon purpureus strain R40.</title>
        <authorList>
            <person name="Carey S.B."/>
            <person name="Jenkins J."/>
            <person name="Shu S."/>
            <person name="Lovell J.T."/>
            <person name="Sreedasyam A."/>
            <person name="Maumus F."/>
            <person name="Tiley G.P."/>
            <person name="Fernandez-Pozo N."/>
            <person name="Barry K."/>
            <person name="Chen C."/>
            <person name="Wang M."/>
            <person name="Lipzen A."/>
            <person name="Daum C."/>
            <person name="Saski C.A."/>
            <person name="Payton A.C."/>
            <person name="Mcbreen J.C."/>
            <person name="Conrad R.E."/>
            <person name="Kollar L.M."/>
            <person name="Olsson S."/>
            <person name="Huttunen S."/>
            <person name="Landis J.B."/>
            <person name="Wickett N.J."/>
            <person name="Johnson M.G."/>
            <person name="Rensing S.A."/>
            <person name="Grimwood J."/>
            <person name="Schmutz J."/>
            <person name="Mcdaniel S.F."/>
        </authorList>
    </citation>
    <scope>NUCLEOTIDE SEQUENCE</scope>
    <source>
        <strain evidence="11">R40</strain>
    </source>
</reference>
<keyword evidence="4 7" id="KW-0539">Nucleus</keyword>
<feature type="region of interest" description="Disordered" evidence="9">
    <location>
        <begin position="1"/>
        <end position="106"/>
    </location>
</feature>
<dbReference type="PANTHER" id="PTHR13220">
    <property type="entry name" value="TIMELESS INTERACTING-RELATED"/>
    <property type="match status" value="1"/>
</dbReference>
<dbReference type="GO" id="GO:0043111">
    <property type="term" value="P:replication fork arrest"/>
    <property type="evidence" value="ECO:0007669"/>
    <property type="project" value="TreeGrafter"/>
</dbReference>
<organism evidence="11 12">
    <name type="scientific">Ceratodon purpureus</name>
    <name type="common">Fire moss</name>
    <name type="synonym">Dicranum purpureum</name>
    <dbReference type="NCBI Taxonomy" id="3225"/>
    <lineage>
        <taxon>Eukaryota</taxon>
        <taxon>Viridiplantae</taxon>
        <taxon>Streptophyta</taxon>
        <taxon>Embryophyta</taxon>
        <taxon>Bryophyta</taxon>
        <taxon>Bryophytina</taxon>
        <taxon>Bryopsida</taxon>
        <taxon>Dicranidae</taxon>
        <taxon>Pseudoditrichales</taxon>
        <taxon>Ditrichaceae</taxon>
        <taxon>Ceratodon</taxon>
    </lineage>
</organism>
<dbReference type="SMART" id="SM00343">
    <property type="entry name" value="ZnF_C2HC"/>
    <property type="match status" value="1"/>
</dbReference>
<keyword evidence="8" id="KW-0175">Coiled coil</keyword>
<keyword evidence="6" id="KW-0479">Metal-binding</keyword>
<proteinExistence type="inferred from homology"/>
<evidence type="ECO:0000313" key="11">
    <source>
        <dbReference type="EMBL" id="KAG0585098.1"/>
    </source>
</evidence>
<name>A0A8T0IR48_CERPU</name>
<dbReference type="InterPro" id="IPR012923">
    <property type="entry name" value="Csm3"/>
</dbReference>
<dbReference type="InterPro" id="IPR036875">
    <property type="entry name" value="Znf_CCHC_sf"/>
</dbReference>
<dbReference type="GO" id="GO:0006974">
    <property type="term" value="P:DNA damage response"/>
    <property type="evidence" value="ECO:0007669"/>
    <property type="project" value="UniProtKB-KW"/>
</dbReference>
<dbReference type="Pfam" id="PF00098">
    <property type="entry name" value="zf-CCHC"/>
    <property type="match status" value="1"/>
</dbReference>
<dbReference type="GO" id="GO:0003677">
    <property type="term" value="F:DNA binding"/>
    <property type="evidence" value="ECO:0007669"/>
    <property type="project" value="TreeGrafter"/>
</dbReference>
<dbReference type="Proteomes" id="UP000822688">
    <property type="component" value="Chromosome 3"/>
</dbReference>
<accession>A0A8T0IR48</accession>
<feature type="region of interest" description="Disordered" evidence="9">
    <location>
        <begin position="186"/>
        <end position="267"/>
    </location>
</feature>
<dbReference type="GO" id="GO:0031298">
    <property type="term" value="C:replication fork protection complex"/>
    <property type="evidence" value="ECO:0007669"/>
    <property type="project" value="TreeGrafter"/>
</dbReference>
<dbReference type="InterPro" id="IPR001878">
    <property type="entry name" value="Znf_CCHC"/>
</dbReference>
<dbReference type="OrthoDB" id="437078at2759"/>
<dbReference type="Pfam" id="PF07962">
    <property type="entry name" value="Swi3"/>
    <property type="match status" value="1"/>
</dbReference>
<dbReference type="GO" id="GO:0000076">
    <property type="term" value="P:DNA replication checkpoint signaling"/>
    <property type="evidence" value="ECO:0007669"/>
    <property type="project" value="UniProtKB-UniRule"/>
</dbReference>
<dbReference type="InterPro" id="IPR040038">
    <property type="entry name" value="TIPIN/Csm3/Swi3"/>
</dbReference>
<gene>
    <name evidence="11" type="ORF">KC19_3G258000</name>
</gene>
<evidence type="ECO:0000256" key="6">
    <source>
        <dbReference type="PROSITE-ProRule" id="PRU00047"/>
    </source>
</evidence>
<comment type="similarity">
    <text evidence="2 7">Belongs to the CSM3 family.</text>
</comment>
<evidence type="ECO:0000313" key="12">
    <source>
        <dbReference type="Proteomes" id="UP000822688"/>
    </source>
</evidence>